<organism evidence="1 2">
    <name type="scientific">Candidatus Dormiibacter inghamiae</name>
    <dbReference type="NCBI Taxonomy" id="3127013"/>
    <lineage>
        <taxon>Bacteria</taxon>
        <taxon>Bacillati</taxon>
        <taxon>Candidatus Dormiibacterota</taxon>
        <taxon>Candidatus Dormibacteria</taxon>
        <taxon>Candidatus Dormibacterales</taxon>
        <taxon>Candidatus Dormibacteraceae</taxon>
        <taxon>Candidatus Dormiibacter</taxon>
    </lineage>
</organism>
<dbReference type="Gene3D" id="3.50.30.50">
    <property type="entry name" value="Putative cyclase"/>
    <property type="match status" value="1"/>
</dbReference>
<dbReference type="GO" id="GO:0004061">
    <property type="term" value="F:arylformamidase activity"/>
    <property type="evidence" value="ECO:0007669"/>
    <property type="project" value="InterPro"/>
</dbReference>
<accession>A0A934NDV9</accession>
<comment type="caution">
    <text evidence="1">The sequence shown here is derived from an EMBL/GenBank/DDBJ whole genome shotgun (WGS) entry which is preliminary data.</text>
</comment>
<dbReference type="InterPro" id="IPR037175">
    <property type="entry name" value="KFase_sf"/>
</dbReference>
<dbReference type="PANTHER" id="PTHR34861">
    <property type="match status" value="1"/>
</dbReference>
<protein>
    <submittedName>
        <fullName evidence="1">Cyclase family protein</fullName>
    </submittedName>
</protein>
<proteinExistence type="predicted"/>
<sequence>MCGPSLLNEDQRQKIAAYHATLNQVSKSPFGPEDEIGMLNLMDESSRRQAMREADAGKPFDLAVDFFVGMPLWDDFNDPGFQIWLTHTPAGTVVDNPTSLSAELNERVSYTGDAISMYTHCGPHVDTLTHFGYHGSIFNGFNTREHLGSRHWHRAGADKQPPVIARGVMIDAAAAAGIEMLPESHAIGEKDLLAALKRQKTELRPGDVVLIRTGRMSVWPDQRRFVPRSPGINREGAEFLARAGAMYVGADNGGVEHTPSVDPENWLPVHTYLLAEAGIPLLEMAYLEDLSHEGIYEFAFMGACLKIRGATGSPMRPIAMPLKS</sequence>
<name>A0A934NDV9_9BACT</name>
<dbReference type="InterPro" id="IPR007325">
    <property type="entry name" value="KFase/CYL"/>
</dbReference>
<dbReference type="Proteomes" id="UP000620075">
    <property type="component" value="Unassembled WGS sequence"/>
</dbReference>
<dbReference type="GO" id="GO:0019441">
    <property type="term" value="P:L-tryptophan catabolic process to kynurenine"/>
    <property type="evidence" value="ECO:0007669"/>
    <property type="project" value="InterPro"/>
</dbReference>
<dbReference type="AlphaFoldDB" id="A0A934NDV9"/>
<dbReference type="EMBL" id="JAEKNQ010000035">
    <property type="protein sequence ID" value="MBJ7603304.1"/>
    <property type="molecule type" value="Genomic_DNA"/>
</dbReference>
<dbReference type="SUPFAM" id="SSF102198">
    <property type="entry name" value="Putative cyclase"/>
    <property type="match status" value="1"/>
</dbReference>
<dbReference type="Pfam" id="PF04199">
    <property type="entry name" value="Cyclase"/>
    <property type="match status" value="1"/>
</dbReference>
<gene>
    <name evidence="1" type="ORF">JF888_08975</name>
</gene>
<reference evidence="1 2" key="1">
    <citation type="submission" date="2020-10" db="EMBL/GenBank/DDBJ databases">
        <title>Ca. Dormibacterota MAGs.</title>
        <authorList>
            <person name="Montgomery K."/>
        </authorList>
    </citation>
    <scope>NUCLEOTIDE SEQUENCE [LARGE SCALE GENOMIC DNA]</scope>
    <source>
        <strain evidence="1">SC8811_S16_3</strain>
    </source>
</reference>
<dbReference type="PANTHER" id="PTHR34861:SF10">
    <property type="entry name" value="CYCLASE"/>
    <property type="match status" value="1"/>
</dbReference>
<evidence type="ECO:0000313" key="1">
    <source>
        <dbReference type="EMBL" id="MBJ7603304.1"/>
    </source>
</evidence>
<evidence type="ECO:0000313" key="2">
    <source>
        <dbReference type="Proteomes" id="UP000620075"/>
    </source>
</evidence>